<feature type="domain" description="HAMP" evidence="11">
    <location>
        <begin position="226"/>
        <end position="279"/>
    </location>
</feature>
<dbReference type="InterPro" id="IPR004089">
    <property type="entry name" value="MCPsignal_dom"/>
</dbReference>
<accession>A0A410PXF0</accession>
<dbReference type="GO" id="GO:0004888">
    <property type="term" value="F:transmembrane signaling receptor activity"/>
    <property type="evidence" value="ECO:0007669"/>
    <property type="project" value="TreeGrafter"/>
</dbReference>
<dbReference type="RefSeq" id="WP_128746409.1">
    <property type="nucleotide sequence ID" value="NZ_CP035281.1"/>
</dbReference>
<dbReference type="GO" id="GO:0006935">
    <property type="term" value="P:chemotaxis"/>
    <property type="evidence" value="ECO:0007669"/>
    <property type="project" value="UniProtKB-KW"/>
</dbReference>
<feature type="transmembrane region" description="Helical" evidence="9">
    <location>
        <begin position="12"/>
        <end position="32"/>
    </location>
</feature>
<evidence type="ECO:0000256" key="6">
    <source>
        <dbReference type="ARBA" id="ARBA00023136"/>
    </source>
</evidence>
<dbReference type="Pfam" id="PF17200">
    <property type="entry name" value="sCache_2"/>
    <property type="match status" value="1"/>
</dbReference>
<dbReference type="OrthoDB" id="9810264at2"/>
<feature type="domain" description="Methyl-accepting transducer" evidence="10">
    <location>
        <begin position="329"/>
        <end position="558"/>
    </location>
</feature>
<keyword evidence="3" id="KW-0145">Chemotaxis</keyword>
<sequence>MTKKASIKTKLVLFFGLLILIMVFIQGVVSFVELTKAHNSAIAAEKQKFDVEIKTSVDNLISVLDVNHQRYLDGEITHDEEMNAAKEIVRDTRYNGGDGYFWADLADGTCMVHMNPAYEGKQRFNEKDLEGTYFIQNLIKAGNHKGGDFTEFYFTKPDKEGSFLKRAFTEEYEPYGWYISTGNYYEDIEKTISHYQMTKRLSLIGIVICGGAMGALAIVSMTVIAEKMTRRLKSITQRLELLGQGDLHSPVPDIASGDELETLSLATKQTVNHLSEILHDIDDTMKNFSDGNFILQSKTDYQGDLSGINDSIHKFSVNISNTLAQINTSSDEVARGSDQVAAGSQTLAQGATEQTAAIEELSDFVNDMTLNIQQTSNDAEQAKKIADDSSIASVQGKQQMQKMIEAMDKISYASSEIGKIIKTIDDIAFQTNILALNAAVEAARAGEAGKGFAVVADEVRNLAGKSAESAKNTSELIEHSMNAISNGTSIVSETADSLNDIISSAEKSSEVIQHIADAAILQERTIGEVNSRLTHVSEVIQMNSATAEESAASSEEMSAQATMLKELIQHFKFK</sequence>
<dbReference type="Gene3D" id="1.10.287.950">
    <property type="entry name" value="Methyl-accepting chemotaxis protein"/>
    <property type="match status" value="1"/>
</dbReference>
<evidence type="ECO:0000259" key="11">
    <source>
        <dbReference type="PROSITE" id="PS50885"/>
    </source>
</evidence>
<keyword evidence="6 9" id="KW-0472">Membrane</keyword>
<dbReference type="SMART" id="SM01049">
    <property type="entry name" value="Cache_2"/>
    <property type="match status" value="1"/>
</dbReference>
<comment type="subcellular location">
    <subcellularLocation>
        <location evidence="1">Cell membrane</location>
        <topology evidence="1">Multi-pass membrane protein</topology>
    </subcellularLocation>
</comment>
<reference evidence="12 13" key="1">
    <citation type="submission" date="2019-01" db="EMBL/GenBank/DDBJ databases">
        <title>Draft genomes of a novel of Aminipila strains.</title>
        <authorList>
            <person name="Ma S."/>
        </authorList>
    </citation>
    <scope>NUCLEOTIDE SEQUENCE [LARGE SCALE GENOMIC DNA]</scope>
    <source>
        <strain evidence="13">JN-39</strain>
    </source>
</reference>
<dbReference type="PROSITE" id="PS50111">
    <property type="entry name" value="CHEMOTAXIS_TRANSDUC_2"/>
    <property type="match status" value="1"/>
</dbReference>
<dbReference type="InterPro" id="IPR033480">
    <property type="entry name" value="sCache_2"/>
</dbReference>
<dbReference type="PANTHER" id="PTHR43531">
    <property type="entry name" value="PROTEIN ICFG"/>
    <property type="match status" value="1"/>
</dbReference>
<evidence type="ECO:0000256" key="1">
    <source>
        <dbReference type="ARBA" id="ARBA00004651"/>
    </source>
</evidence>
<evidence type="ECO:0000256" key="8">
    <source>
        <dbReference type="PROSITE-ProRule" id="PRU00284"/>
    </source>
</evidence>
<keyword evidence="8" id="KW-0807">Transducer</keyword>
<comment type="similarity">
    <text evidence="7">Belongs to the methyl-accepting chemotaxis (MCP) protein family.</text>
</comment>
<keyword evidence="2" id="KW-1003">Cell membrane</keyword>
<evidence type="ECO:0000256" key="4">
    <source>
        <dbReference type="ARBA" id="ARBA00022692"/>
    </source>
</evidence>
<dbReference type="KEGG" id="amij:EQM06_10595"/>
<protein>
    <submittedName>
        <fullName evidence="12">Chemotaxis protein</fullName>
    </submittedName>
</protein>
<dbReference type="SMART" id="SM00283">
    <property type="entry name" value="MA"/>
    <property type="match status" value="1"/>
</dbReference>
<dbReference type="Pfam" id="PF00015">
    <property type="entry name" value="MCPsignal"/>
    <property type="match status" value="1"/>
</dbReference>
<gene>
    <name evidence="12" type="ORF">EQM06_10595</name>
</gene>
<evidence type="ECO:0000256" key="2">
    <source>
        <dbReference type="ARBA" id="ARBA00022475"/>
    </source>
</evidence>
<dbReference type="InterPro" id="IPR003660">
    <property type="entry name" value="HAMP_dom"/>
</dbReference>
<keyword evidence="4 9" id="KW-0812">Transmembrane</keyword>
<evidence type="ECO:0000256" key="3">
    <source>
        <dbReference type="ARBA" id="ARBA00022500"/>
    </source>
</evidence>
<dbReference type="PROSITE" id="PS50885">
    <property type="entry name" value="HAMP"/>
    <property type="match status" value="1"/>
</dbReference>
<dbReference type="Gene3D" id="3.30.450.20">
    <property type="entry name" value="PAS domain"/>
    <property type="match status" value="1"/>
</dbReference>
<dbReference type="InterPro" id="IPR051310">
    <property type="entry name" value="MCP_chemotaxis"/>
</dbReference>
<evidence type="ECO:0000256" key="5">
    <source>
        <dbReference type="ARBA" id="ARBA00022989"/>
    </source>
</evidence>
<evidence type="ECO:0000313" key="12">
    <source>
        <dbReference type="EMBL" id="QAT43631.1"/>
    </source>
</evidence>
<dbReference type="PANTHER" id="PTHR43531:SF11">
    <property type="entry name" value="METHYL-ACCEPTING CHEMOTAXIS PROTEIN 3"/>
    <property type="match status" value="1"/>
</dbReference>
<evidence type="ECO:0000256" key="7">
    <source>
        <dbReference type="ARBA" id="ARBA00029447"/>
    </source>
</evidence>
<proteinExistence type="inferred from homology"/>
<keyword evidence="5 9" id="KW-1133">Transmembrane helix</keyword>
<evidence type="ECO:0000313" key="13">
    <source>
        <dbReference type="Proteomes" id="UP000287601"/>
    </source>
</evidence>
<dbReference type="CDD" id="cd11386">
    <property type="entry name" value="MCP_signal"/>
    <property type="match status" value="1"/>
</dbReference>
<evidence type="ECO:0000259" key="10">
    <source>
        <dbReference type="PROSITE" id="PS50111"/>
    </source>
</evidence>
<feature type="transmembrane region" description="Helical" evidence="9">
    <location>
        <begin position="201"/>
        <end position="225"/>
    </location>
</feature>
<dbReference type="AlphaFoldDB" id="A0A410PXF0"/>
<dbReference type="GO" id="GO:0007165">
    <property type="term" value="P:signal transduction"/>
    <property type="evidence" value="ECO:0007669"/>
    <property type="project" value="UniProtKB-KW"/>
</dbReference>
<organism evidence="12 13">
    <name type="scientific">Aminipila luticellarii</name>
    <dbReference type="NCBI Taxonomy" id="2507160"/>
    <lineage>
        <taxon>Bacteria</taxon>
        <taxon>Bacillati</taxon>
        <taxon>Bacillota</taxon>
        <taxon>Clostridia</taxon>
        <taxon>Peptostreptococcales</taxon>
        <taxon>Anaerovoracaceae</taxon>
        <taxon>Aminipila</taxon>
    </lineage>
</organism>
<dbReference type="Proteomes" id="UP000287601">
    <property type="component" value="Chromosome"/>
</dbReference>
<dbReference type="GO" id="GO:0005886">
    <property type="term" value="C:plasma membrane"/>
    <property type="evidence" value="ECO:0007669"/>
    <property type="project" value="UniProtKB-SubCell"/>
</dbReference>
<dbReference type="SUPFAM" id="SSF58104">
    <property type="entry name" value="Methyl-accepting chemotaxis protein (MCP) signaling domain"/>
    <property type="match status" value="1"/>
</dbReference>
<name>A0A410PXF0_9FIRM</name>
<dbReference type="EMBL" id="CP035281">
    <property type="protein sequence ID" value="QAT43631.1"/>
    <property type="molecule type" value="Genomic_DNA"/>
</dbReference>
<evidence type="ECO:0000256" key="9">
    <source>
        <dbReference type="SAM" id="Phobius"/>
    </source>
</evidence>
<keyword evidence="13" id="KW-1185">Reference proteome</keyword>
<dbReference type="Gene3D" id="6.10.340.10">
    <property type="match status" value="1"/>
</dbReference>